<dbReference type="AlphaFoldDB" id="A0AAX3P3D5"/>
<keyword evidence="2 5" id="KW-0328">Glycosyltransferase</keyword>
<proteinExistence type="inferred from homology"/>
<evidence type="ECO:0000256" key="2">
    <source>
        <dbReference type="ARBA" id="ARBA00022676"/>
    </source>
</evidence>
<protein>
    <submittedName>
        <fullName evidence="5">Glycosyltransferase</fullName>
        <ecNumber evidence="5">2.4.-.-</ecNumber>
    </submittedName>
</protein>
<dbReference type="InterPro" id="IPR050834">
    <property type="entry name" value="Glycosyltransf_2"/>
</dbReference>
<dbReference type="EC" id="2.4.-.-" evidence="5"/>
<comment type="similarity">
    <text evidence="1">Belongs to the glycosyltransferase 2 family.</text>
</comment>
<evidence type="ECO:0000256" key="1">
    <source>
        <dbReference type="ARBA" id="ARBA00006739"/>
    </source>
</evidence>
<dbReference type="RefSeq" id="WP_275115464.1">
    <property type="nucleotide sequence ID" value="NZ_CP118942.1"/>
</dbReference>
<dbReference type="InterPro" id="IPR001173">
    <property type="entry name" value="Glyco_trans_2-like"/>
</dbReference>
<organism evidence="5 6">
    <name type="scientific">Aeromonas hydrophila</name>
    <dbReference type="NCBI Taxonomy" id="644"/>
    <lineage>
        <taxon>Bacteria</taxon>
        <taxon>Pseudomonadati</taxon>
        <taxon>Pseudomonadota</taxon>
        <taxon>Gammaproteobacteria</taxon>
        <taxon>Aeromonadales</taxon>
        <taxon>Aeromonadaceae</taxon>
        <taxon>Aeromonas</taxon>
    </lineage>
</organism>
<evidence type="ECO:0000313" key="5">
    <source>
        <dbReference type="EMBL" id="WEE24628.1"/>
    </source>
</evidence>
<dbReference type="PANTHER" id="PTHR43685:SF5">
    <property type="entry name" value="GLYCOSYLTRANSFERASE EPSE-RELATED"/>
    <property type="match status" value="1"/>
</dbReference>
<feature type="domain" description="Glycosyltransferase 2-like" evidence="4">
    <location>
        <begin position="11"/>
        <end position="170"/>
    </location>
</feature>
<accession>A0AAX3P3D5</accession>
<evidence type="ECO:0000313" key="6">
    <source>
        <dbReference type="Proteomes" id="UP001214666"/>
    </source>
</evidence>
<dbReference type="SUPFAM" id="SSF53448">
    <property type="entry name" value="Nucleotide-diphospho-sugar transferases"/>
    <property type="match status" value="1"/>
</dbReference>
<gene>
    <name evidence="5" type="ORF">PY771_13155</name>
</gene>
<dbReference type="GO" id="GO:0016757">
    <property type="term" value="F:glycosyltransferase activity"/>
    <property type="evidence" value="ECO:0007669"/>
    <property type="project" value="UniProtKB-KW"/>
</dbReference>
<dbReference type="Gene3D" id="3.90.550.10">
    <property type="entry name" value="Spore Coat Polysaccharide Biosynthesis Protein SpsA, Chain A"/>
    <property type="match status" value="1"/>
</dbReference>
<evidence type="ECO:0000259" key="4">
    <source>
        <dbReference type="Pfam" id="PF00535"/>
    </source>
</evidence>
<keyword evidence="3 5" id="KW-0808">Transferase</keyword>
<name>A0AAX3P3D5_AERHY</name>
<reference evidence="5" key="1">
    <citation type="submission" date="2023-02" db="EMBL/GenBank/DDBJ databases">
        <title>The sequence of Aeromonas hydrophila K533.</title>
        <authorList>
            <person name="Luo X."/>
        </authorList>
    </citation>
    <scope>NUCLEOTIDE SEQUENCE</scope>
    <source>
        <strain evidence="5">K533</strain>
    </source>
</reference>
<dbReference type="PANTHER" id="PTHR43685">
    <property type="entry name" value="GLYCOSYLTRANSFERASE"/>
    <property type="match status" value="1"/>
</dbReference>
<sequence>MVNFSVLLSVYKNEQPKFLLEALKSIFCEQILKPTQIVLVKDGLLTPELDDEISRWKAELGDILTVVTLPCNVGLASALNNGLQYCKYDLIARMDTDDIATPERFKLQVEFMNAHPDVSVSSGFIEEWNVNFSAQLSTRLLPLKHDEIVEFAKMRSPISHPACMFRKSAIIAVGGYPTIYPEDHLLWVRILLAGYKLANIPQVLLRMRTGEDFISRRGYSFLKGELASYRIMYQLKFITLGQYLKACIFRTLVRLSPKKIKVLLYKHMR</sequence>
<dbReference type="Proteomes" id="UP001214666">
    <property type="component" value="Chromosome"/>
</dbReference>
<evidence type="ECO:0000256" key="3">
    <source>
        <dbReference type="ARBA" id="ARBA00022679"/>
    </source>
</evidence>
<dbReference type="EMBL" id="CP118942">
    <property type="protein sequence ID" value="WEE24628.1"/>
    <property type="molecule type" value="Genomic_DNA"/>
</dbReference>
<dbReference type="InterPro" id="IPR029044">
    <property type="entry name" value="Nucleotide-diphossugar_trans"/>
</dbReference>
<dbReference type="Pfam" id="PF00535">
    <property type="entry name" value="Glycos_transf_2"/>
    <property type="match status" value="1"/>
</dbReference>